<dbReference type="InterPro" id="IPR002718">
    <property type="entry name" value="OMP_Helicobacter"/>
</dbReference>
<dbReference type="Pfam" id="PF01856">
    <property type="entry name" value="HP_OMP"/>
    <property type="match status" value="1"/>
</dbReference>
<dbReference type="AlphaFoldDB" id="A0A3N5C686"/>
<evidence type="ECO:0000313" key="1">
    <source>
        <dbReference type="EMBL" id="OOQ40023.1"/>
    </source>
</evidence>
<proteinExistence type="predicted"/>
<comment type="caution">
    <text evidence="1">The sequence shown here is derived from an EMBL/GenBank/DDBJ whole genome shotgun (WGS) entry which is preliminary data.</text>
</comment>
<protein>
    <submittedName>
        <fullName evidence="1">Uncharacterized protein</fullName>
    </submittedName>
</protein>
<name>A0A3N5C686_HELPX</name>
<reference evidence="1 2" key="1">
    <citation type="journal article" date="2017" name="Front. Cell. Infect. Microbiol.">
        <title>Whole Genome Sequence and Phylogenetic Analysis Show Helicobacter pylori Strains from Latin America Have Followed a Unique Evolution Pathway.</title>
        <authorList>
            <person name="Munoz-Ramirez Z.Y."/>
            <person name="Mendez-Tenorio A."/>
            <person name="Kato I."/>
            <person name="Bravo M.M."/>
            <person name="Rizzato C."/>
            <person name="Thorell K."/>
            <person name="Torres R.C."/>
            <person name="Aviles-Jimenez F."/>
            <person name="Camorlinga M."/>
            <person name="Canzian F."/>
            <person name="Torres J."/>
        </authorList>
    </citation>
    <scope>NUCLEOTIDE SEQUENCE [LARGE SCALE GENOMIC DNA]</scope>
    <source>
        <strain evidence="1 2">CM22351</strain>
    </source>
</reference>
<dbReference type="Proteomes" id="UP000319650">
    <property type="component" value="Unassembled WGS sequence"/>
</dbReference>
<gene>
    <name evidence="1" type="ORF">B0X64_05280</name>
</gene>
<dbReference type="EMBL" id="MUPN01000405">
    <property type="protein sequence ID" value="OOQ40023.1"/>
    <property type="molecule type" value="Genomic_DNA"/>
</dbReference>
<sequence>MKLNLQEIKLRTLLKMLVGASLLTHALIAKEESAAPSWTKNLYMGVNYQTGSINLMTNIHEVREVTNYQTGYTNIITSVNSVKKLTNMGSNGIGLVMGYNHFFHPDKILGLRYFAFLDWQGYGMRYPKGYYGGNNMITYGVGVDAVWNFFQGSFYQDDISVDIGVFGGIAIAGNSWYIGSKGQELLGITNSSAVDNTSFQFLFNFGLKALFVDEHEFEIGFKFPTINNKYYTTDALKVQMRRVFAFYVGYNYHF</sequence>
<evidence type="ECO:0000313" key="2">
    <source>
        <dbReference type="Proteomes" id="UP000319650"/>
    </source>
</evidence>
<dbReference type="PRINTS" id="PR01776">
    <property type="entry name" value="HPOMPFAMILY"/>
</dbReference>
<accession>A0A3N5C686</accession>
<organism evidence="1 2">
    <name type="scientific">Helicobacter pylori</name>
    <name type="common">Campylobacter pylori</name>
    <dbReference type="NCBI Taxonomy" id="210"/>
    <lineage>
        <taxon>Bacteria</taxon>
        <taxon>Pseudomonadati</taxon>
        <taxon>Campylobacterota</taxon>
        <taxon>Epsilonproteobacteria</taxon>
        <taxon>Campylobacterales</taxon>
        <taxon>Helicobacteraceae</taxon>
        <taxon>Helicobacter</taxon>
    </lineage>
</organism>